<keyword evidence="11" id="KW-1185">Reference proteome</keyword>
<evidence type="ECO:0000256" key="6">
    <source>
        <dbReference type="ARBA" id="ARBA00022729"/>
    </source>
</evidence>
<keyword evidence="5 9" id="KW-0765">Sulfation</keyword>
<organism evidence="10 11">
    <name type="scientific">Salvia divinorum</name>
    <name type="common">Maria pastora</name>
    <name type="synonym">Diviner's sage</name>
    <dbReference type="NCBI Taxonomy" id="28513"/>
    <lineage>
        <taxon>Eukaryota</taxon>
        <taxon>Viridiplantae</taxon>
        <taxon>Streptophyta</taxon>
        <taxon>Embryophyta</taxon>
        <taxon>Tracheophyta</taxon>
        <taxon>Spermatophyta</taxon>
        <taxon>Magnoliopsida</taxon>
        <taxon>eudicotyledons</taxon>
        <taxon>Gunneridae</taxon>
        <taxon>Pentapetalae</taxon>
        <taxon>asterids</taxon>
        <taxon>lamiids</taxon>
        <taxon>Lamiales</taxon>
        <taxon>Lamiaceae</taxon>
        <taxon>Nepetoideae</taxon>
        <taxon>Mentheae</taxon>
        <taxon>Salviinae</taxon>
        <taxon>Salvia</taxon>
        <taxon>Salvia subgen. Calosphace</taxon>
    </lineage>
</organism>
<keyword evidence="8 9" id="KW-0339">Growth factor</keyword>
<comment type="caution">
    <text evidence="10">The sequence shown here is derived from an EMBL/GenBank/DDBJ whole genome shotgun (WGS) entry which is preliminary data.</text>
</comment>
<dbReference type="InterPro" id="IPR009438">
    <property type="entry name" value="Phytosulfokine"/>
</dbReference>
<evidence type="ECO:0000256" key="4">
    <source>
        <dbReference type="ARBA" id="ARBA00022525"/>
    </source>
</evidence>
<protein>
    <recommendedName>
        <fullName evidence="9">Phytosulfokine</fullName>
    </recommendedName>
    <component>
        <recommendedName>
            <fullName evidence="9">Phytosulfokine-alpha</fullName>
            <shortName evidence="9">PSK-alpha</shortName>
            <shortName evidence="9">Phytosulfokine-a</shortName>
        </recommendedName>
    </component>
    <component>
        <recommendedName>
            <fullName evidence="9">Phytosulfokine-beta</fullName>
            <shortName evidence="9">PSK-beta</shortName>
            <shortName evidence="9">Phytosulfokine-b</shortName>
        </recommendedName>
    </component>
</protein>
<dbReference type="Pfam" id="PF06404">
    <property type="entry name" value="PSK"/>
    <property type="match status" value="1"/>
</dbReference>
<comment type="function">
    <text evidence="9">Promotes plant cell differentiation, organogenesis and somatic embryogenesis as well as cell proliferation.</text>
</comment>
<evidence type="ECO:0000256" key="8">
    <source>
        <dbReference type="ARBA" id="ARBA00023030"/>
    </source>
</evidence>
<sequence length="76" mass="8498">MSRASTFFVVLLLLFSLSSAARRTPTANESVDATNKVMTEGTQVEDSCNGITDDECLMRRTLNAHIDYIYTQQHNP</sequence>
<keyword evidence="4 9" id="KW-0964">Secreted</keyword>
<evidence type="ECO:0000256" key="3">
    <source>
        <dbReference type="ARBA" id="ARBA00022473"/>
    </source>
</evidence>
<dbReference type="PANTHER" id="PTHR33285:SF55">
    <property type="entry name" value="PHYTOSULFOKINES 3"/>
    <property type="match status" value="1"/>
</dbReference>
<reference evidence="10 11" key="1">
    <citation type="submission" date="2024-06" db="EMBL/GenBank/DDBJ databases">
        <title>A chromosome level genome sequence of Diviner's sage (Salvia divinorum).</title>
        <authorList>
            <person name="Ford S.A."/>
            <person name="Ro D.-K."/>
            <person name="Ness R.W."/>
            <person name="Phillips M.A."/>
        </authorList>
    </citation>
    <scope>NUCLEOTIDE SEQUENCE [LARGE SCALE GENOMIC DNA]</scope>
    <source>
        <strain evidence="10">SAF-2024a</strain>
        <tissue evidence="10">Leaf</tissue>
    </source>
</reference>
<feature type="chain" id="PRO_5044528615" description="Phytosulfokine" evidence="9">
    <location>
        <begin position="21"/>
        <end position="76"/>
    </location>
</feature>
<comment type="PTM">
    <text evidence="9">Sulfation is important for activity and for the binding to a putative membrane receptor.</text>
</comment>
<dbReference type="GO" id="GO:0008083">
    <property type="term" value="F:growth factor activity"/>
    <property type="evidence" value="ECO:0007669"/>
    <property type="project" value="UniProtKB-UniRule"/>
</dbReference>
<comment type="similarity">
    <text evidence="2 9">Belongs to the phytosulfokine family.</text>
</comment>
<dbReference type="GO" id="GO:0030154">
    <property type="term" value="P:cell differentiation"/>
    <property type="evidence" value="ECO:0007669"/>
    <property type="project" value="UniProtKB-UniRule"/>
</dbReference>
<comment type="PTM">
    <text evidence="9">PSK-alpha is produced by endopeptidase digestion. PSK-beta is produced from PSK-alpha by exopeptidase digestion.</text>
</comment>
<evidence type="ECO:0000256" key="1">
    <source>
        <dbReference type="ARBA" id="ARBA00004613"/>
    </source>
</evidence>
<proteinExistence type="inferred from homology"/>
<evidence type="ECO:0000256" key="5">
    <source>
        <dbReference type="ARBA" id="ARBA00022641"/>
    </source>
</evidence>
<accession>A0ABD1FYY1</accession>
<feature type="signal peptide" evidence="9">
    <location>
        <begin position="1"/>
        <end position="20"/>
    </location>
</feature>
<keyword evidence="3 9" id="KW-0217">Developmental protein</keyword>
<dbReference type="EMBL" id="JBEAFC010000011">
    <property type="protein sequence ID" value="KAL1537055.1"/>
    <property type="molecule type" value="Genomic_DNA"/>
</dbReference>
<evidence type="ECO:0000313" key="11">
    <source>
        <dbReference type="Proteomes" id="UP001567538"/>
    </source>
</evidence>
<comment type="subcellular location">
    <subcellularLocation>
        <location evidence="1 9">Secreted</location>
    </subcellularLocation>
</comment>
<dbReference type="PANTHER" id="PTHR33285">
    <property type="entry name" value="PHYTOSULFOKINES 3"/>
    <property type="match status" value="1"/>
</dbReference>
<dbReference type="AlphaFoldDB" id="A0ABD1FYY1"/>
<evidence type="ECO:0000313" key="10">
    <source>
        <dbReference type="EMBL" id="KAL1537055.1"/>
    </source>
</evidence>
<dbReference type="Proteomes" id="UP001567538">
    <property type="component" value="Unassembled WGS sequence"/>
</dbReference>
<gene>
    <name evidence="10" type="ORF">AAHA92_29613</name>
</gene>
<dbReference type="GO" id="GO:0005576">
    <property type="term" value="C:extracellular region"/>
    <property type="evidence" value="ECO:0007669"/>
    <property type="project" value="UniProtKB-SubCell"/>
</dbReference>
<keyword evidence="7 9" id="KW-0221">Differentiation</keyword>
<evidence type="ECO:0000256" key="7">
    <source>
        <dbReference type="ARBA" id="ARBA00022782"/>
    </source>
</evidence>
<evidence type="ECO:0000256" key="9">
    <source>
        <dbReference type="RuleBase" id="RU368031"/>
    </source>
</evidence>
<name>A0ABD1FYY1_SALDI</name>
<keyword evidence="6 9" id="KW-0732">Signal</keyword>
<evidence type="ECO:0000256" key="2">
    <source>
        <dbReference type="ARBA" id="ARBA00010781"/>
    </source>
</evidence>
<dbReference type="GO" id="GO:0008283">
    <property type="term" value="P:cell population proliferation"/>
    <property type="evidence" value="ECO:0007669"/>
    <property type="project" value="UniProtKB-UniRule"/>
</dbReference>